<evidence type="ECO:0000259" key="3">
    <source>
        <dbReference type="Pfam" id="PF02678"/>
    </source>
</evidence>
<accession>A0ABW0KY56</accession>
<evidence type="ECO:0000256" key="1">
    <source>
        <dbReference type="ARBA" id="ARBA00008416"/>
    </source>
</evidence>
<evidence type="ECO:0000313" key="5">
    <source>
        <dbReference type="EMBL" id="MFC5457652.1"/>
    </source>
</evidence>
<feature type="domain" description="Pirin N-terminal" evidence="3">
    <location>
        <begin position="7"/>
        <end position="120"/>
    </location>
</feature>
<keyword evidence="6" id="KW-1185">Reference proteome</keyword>
<name>A0ABW0KY56_9BACT</name>
<reference evidence="6" key="1">
    <citation type="journal article" date="2019" name="Int. J. Syst. Evol. Microbiol.">
        <title>The Global Catalogue of Microorganisms (GCM) 10K type strain sequencing project: providing services to taxonomists for standard genome sequencing and annotation.</title>
        <authorList>
            <consortium name="The Broad Institute Genomics Platform"/>
            <consortium name="The Broad Institute Genome Sequencing Center for Infectious Disease"/>
            <person name="Wu L."/>
            <person name="Ma J."/>
        </authorList>
    </citation>
    <scope>NUCLEOTIDE SEQUENCE [LARGE SCALE GENOMIC DNA]</scope>
    <source>
        <strain evidence="6">CGMCC 4.1469</strain>
    </source>
</reference>
<sequence>MKLKLRLSNERGHANHGWLDTYHTFSFADYYDPAHMGFRSLRVINQDVIAGGAGFPTHPHRDMEIFSYILYGALAHKDSMGNGRTLLPGQIQLMSAGSGVTHSEFNPSQTEPGSLLQIWIRPRQNGLKPSYTEWHPKPEHETAEKVLVISSDGRDGSATIHQDADIYRVRLEAGKSTAHEVTAGRGAWLQLIKGTLTVNGTTTLNPGDAVSTDDTGTLTLTATQPVEALLFDLA</sequence>
<dbReference type="CDD" id="cd02910">
    <property type="entry name" value="cupin_Yhhw_N"/>
    <property type="match status" value="1"/>
</dbReference>
<dbReference type="PANTHER" id="PTHR43212">
    <property type="entry name" value="QUERCETIN 2,3-DIOXYGENASE"/>
    <property type="match status" value="1"/>
</dbReference>
<evidence type="ECO:0000256" key="2">
    <source>
        <dbReference type="RuleBase" id="RU003457"/>
    </source>
</evidence>
<protein>
    <submittedName>
        <fullName evidence="5">Pirin family protein</fullName>
    </submittedName>
</protein>
<dbReference type="PIRSF" id="PIRSF006232">
    <property type="entry name" value="Pirin"/>
    <property type="match status" value="1"/>
</dbReference>
<evidence type="ECO:0000259" key="4">
    <source>
        <dbReference type="Pfam" id="PF17954"/>
    </source>
</evidence>
<dbReference type="InterPro" id="IPR041602">
    <property type="entry name" value="Quercetinase_C"/>
</dbReference>
<dbReference type="Pfam" id="PF17954">
    <property type="entry name" value="Pirin_C_2"/>
    <property type="match status" value="1"/>
</dbReference>
<gene>
    <name evidence="5" type="ORF">ACFQDI_22480</name>
</gene>
<dbReference type="InterPro" id="IPR003829">
    <property type="entry name" value="Pirin_N_dom"/>
</dbReference>
<dbReference type="Proteomes" id="UP001596052">
    <property type="component" value="Unassembled WGS sequence"/>
</dbReference>
<dbReference type="InterPro" id="IPR012093">
    <property type="entry name" value="Pirin"/>
</dbReference>
<dbReference type="EMBL" id="JBHSMQ010000011">
    <property type="protein sequence ID" value="MFC5457652.1"/>
    <property type="molecule type" value="Genomic_DNA"/>
</dbReference>
<dbReference type="Pfam" id="PF02678">
    <property type="entry name" value="Pirin"/>
    <property type="match status" value="1"/>
</dbReference>
<evidence type="ECO:0000313" key="6">
    <source>
        <dbReference type="Proteomes" id="UP001596052"/>
    </source>
</evidence>
<dbReference type="Gene3D" id="2.60.120.10">
    <property type="entry name" value="Jelly Rolls"/>
    <property type="match status" value="2"/>
</dbReference>
<dbReference type="PANTHER" id="PTHR43212:SF3">
    <property type="entry name" value="QUERCETIN 2,3-DIOXYGENASE"/>
    <property type="match status" value="1"/>
</dbReference>
<organism evidence="5 6">
    <name type="scientific">Prosthecobacter fluviatilis</name>
    <dbReference type="NCBI Taxonomy" id="445931"/>
    <lineage>
        <taxon>Bacteria</taxon>
        <taxon>Pseudomonadati</taxon>
        <taxon>Verrucomicrobiota</taxon>
        <taxon>Verrucomicrobiia</taxon>
        <taxon>Verrucomicrobiales</taxon>
        <taxon>Verrucomicrobiaceae</taxon>
        <taxon>Prosthecobacter</taxon>
    </lineage>
</organism>
<dbReference type="InterPro" id="IPR011051">
    <property type="entry name" value="RmlC_Cupin_sf"/>
</dbReference>
<dbReference type="SUPFAM" id="SSF51182">
    <property type="entry name" value="RmlC-like cupins"/>
    <property type="match status" value="1"/>
</dbReference>
<dbReference type="RefSeq" id="WP_377171197.1">
    <property type="nucleotide sequence ID" value="NZ_JBHSMQ010000011.1"/>
</dbReference>
<comment type="caution">
    <text evidence="5">The sequence shown here is derived from an EMBL/GenBank/DDBJ whole genome shotgun (WGS) entry which is preliminary data.</text>
</comment>
<comment type="similarity">
    <text evidence="1 2">Belongs to the pirin family.</text>
</comment>
<proteinExistence type="inferred from homology"/>
<dbReference type="InterPro" id="IPR014710">
    <property type="entry name" value="RmlC-like_jellyroll"/>
</dbReference>
<feature type="domain" description="Quercetin 2,3-dioxygenase C-terminal cupin" evidence="4">
    <location>
        <begin position="147"/>
        <end position="233"/>
    </location>
</feature>